<keyword evidence="1" id="KW-1133">Transmembrane helix</keyword>
<dbReference type="EMBL" id="KV453854">
    <property type="protein sequence ID" value="ODV84973.1"/>
    <property type="molecule type" value="Genomic_DNA"/>
</dbReference>
<dbReference type="GO" id="GO:0005634">
    <property type="term" value="C:nucleus"/>
    <property type="evidence" value="ECO:0007669"/>
    <property type="project" value="InterPro"/>
</dbReference>
<dbReference type="AlphaFoldDB" id="A0A1E4SZP1"/>
<gene>
    <name evidence="4" type="ORF">CANARDRAFT_183895</name>
</gene>
<dbReference type="InterPro" id="IPR018515">
    <property type="entry name" value="Tuberin-type_domain"/>
</dbReference>
<dbReference type="GO" id="GO:0032007">
    <property type="term" value="P:negative regulation of TOR signaling"/>
    <property type="evidence" value="ECO:0007669"/>
    <property type="project" value="TreeGrafter"/>
</dbReference>
<protein>
    <submittedName>
        <fullName evidence="4">Uncharacterized protein</fullName>
    </submittedName>
</protein>
<accession>A0A1E4SZP1</accession>
<evidence type="ECO:0000256" key="1">
    <source>
        <dbReference type="SAM" id="Phobius"/>
    </source>
</evidence>
<dbReference type="GO" id="GO:0005096">
    <property type="term" value="F:GTPase activator activity"/>
    <property type="evidence" value="ECO:0007669"/>
    <property type="project" value="InterPro"/>
</dbReference>
<dbReference type="PANTHER" id="PTHR10063:SF0">
    <property type="entry name" value="TUBERIN"/>
    <property type="match status" value="1"/>
</dbReference>
<keyword evidence="5" id="KW-1185">Reference proteome</keyword>
<feature type="domain" description="Tuberin N-terminal" evidence="3">
    <location>
        <begin position="1"/>
        <end position="364"/>
    </location>
</feature>
<feature type="domain" description="Tuberin-type" evidence="2">
    <location>
        <begin position="435"/>
        <end position="604"/>
    </location>
</feature>
<evidence type="ECO:0000313" key="5">
    <source>
        <dbReference type="Proteomes" id="UP000094801"/>
    </source>
</evidence>
<dbReference type="Pfam" id="PF03542">
    <property type="entry name" value="Tuberin"/>
    <property type="match status" value="1"/>
</dbReference>
<dbReference type="OrthoDB" id="19311at2759"/>
<reference evidence="5" key="1">
    <citation type="submission" date="2016-04" db="EMBL/GenBank/DDBJ databases">
        <title>Comparative genomics of biotechnologically important yeasts.</title>
        <authorList>
            <consortium name="DOE Joint Genome Institute"/>
            <person name="Riley R."/>
            <person name="Haridas S."/>
            <person name="Wolfe K.H."/>
            <person name="Lopes M.R."/>
            <person name="Hittinger C.T."/>
            <person name="Goker M."/>
            <person name="Salamov A."/>
            <person name="Wisecaver J."/>
            <person name="Long T.M."/>
            <person name="Aerts A.L."/>
            <person name="Barry K."/>
            <person name="Choi C."/>
            <person name="Clum A."/>
            <person name="Coughlan A.Y."/>
            <person name="Deshpande S."/>
            <person name="Douglass A.P."/>
            <person name="Hanson S.J."/>
            <person name="Klenk H.-P."/>
            <person name="Labutti K."/>
            <person name="Lapidus A."/>
            <person name="Lindquist E."/>
            <person name="Lipzen A."/>
            <person name="Meier-Kolthoff J.P."/>
            <person name="Ohm R.A."/>
            <person name="Otillar R.P."/>
            <person name="Pangilinan J."/>
            <person name="Peng Y."/>
            <person name="Rokas A."/>
            <person name="Rosa C.A."/>
            <person name="Scheuner C."/>
            <person name="Sibirny A.A."/>
            <person name="Slot J.C."/>
            <person name="Stielow J.B."/>
            <person name="Sun H."/>
            <person name="Kurtzman C.P."/>
            <person name="Blackwell M."/>
            <person name="Grigoriev I.V."/>
            <person name="Jeffries T.W."/>
        </authorList>
    </citation>
    <scope>NUCLEOTIDE SEQUENCE [LARGE SCALE GENOMIC DNA]</scope>
    <source>
        <strain evidence="5">NRRL YB-2248</strain>
    </source>
</reference>
<sequence>YYKDIVENCVMRVDSLDPDFDLILRCLTQLSDNGRDIYDFFLYDQQPFNVFTIDVLTLLKNIPGQESLTAEMIELLGNCLRLNFNLFESSDLLKILTEILEITSLTSDMKVLQSSLSIINSFVVFGNILSSSLYFIISLLGSARLLGDPQIATSTTTIVNNLLSNPSLSFLTATNLCDVIQCKNLSSNAERNNKPILGCIDFLIYYADYYQDKSNVGEIITNITDTSFVLILRSLIVAASYQEVEISVQILKLLLVMFQKKIVKPFYMLSTNESSVWKLLKMLKLDTSNESYKSNLIPVLNHLQNASIQSGLSIEIVELYENYLNYVTPSQIEMILDYYSNNLLCVCLTPEWSGNCDKLIMKYSKLSPLSVFRVIKESYTRSITLRNDPAMVTKYLVMLFDDCTKDYDELDKDQDMLNEIASSVVQLLPFVDDAIFEEMITNFHMKILVKSKDPITRLFRTLCLQLQLKFPPSFNLESAPSVSKADVQVAILRTFTSVTAYKSILTRNDEDNLINSVIIALQSWNRTGIPSVHFLNISCYEFPDSIKKFLSPILTILQTRISNPLTSAPILDFLLSLSEMPSLISNFTIEEFKRIFGIAFKYIQYSNDTFQNKKTFTLNYNDSNIDNIPSTRNFEITKQLLQYLTSLSYRVISGWFIKLSFAQKKALSSFIIKQLLSLSTDDPKNLSLIELVTR</sequence>
<dbReference type="InterPro" id="IPR024584">
    <property type="entry name" value="Tuberin_N"/>
</dbReference>
<dbReference type="STRING" id="983967.A0A1E4SZP1"/>
<keyword evidence="1" id="KW-0472">Membrane</keyword>
<dbReference type="Proteomes" id="UP000094801">
    <property type="component" value="Unassembled WGS sequence"/>
</dbReference>
<feature type="non-terminal residue" evidence="4">
    <location>
        <position position="1"/>
    </location>
</feature>
<organism evidence="4 5">
    <name type="scientific">[Candida] arabinofermentans NRRL YB-2248</name>
    <dbReference type="NCBI Taxonomy" id="983967"/>
    <lineage>
        <taxon>Eukaryota</taxon>
        <taxon>Fungi</taxon>
        <taxon>Dikarya</taxon>
        <taxon>Ascomycota</taxon>
        <taxon>Saccharomycotina</taxon>
        <taxon>Pichiomycetes</taxon>
        <taxon>Pichiales</taxon>
        <taxon>Pichiaceae</taxon>
        <taxon>Ogataea</taxon>
        <taxon>Ogataea/Candida clade</taxon>
    </lineage>
</organism>
<name>A0A1E4SZP1_9ASCO</name>
<dbReference type="InterPro" id="IPR027107">
    <property type="entry name" value="Tuberin/Ral-act_asu"/>
</dbReference>
<dbReference type="Pfam" id="PF11864">
    <property type="entry name" value="DUF3384"/>
    <property type="match status" value="1"/>
</dbReference>
<evidence type="ECO:0000259" key="3">
    <source>
        <dbReference type="Pfam" id="PF11864"/>
    </source>
</evidence>
<evidence type="ECO:0000259" key="2">
    <source>
        <dbReference type="Pfam" id="PF03542"/>
    </source>
</evidence>
<dbReference type="PANTHER" id="PTHR10063">
    <property type="entry name" value="TUBERIN"/>
    <property type="match status" value="1"/>
</dbReference>
<feature type="non-terminal residue" evidence="4">
    <location>
        <position position="694"/>
    </location>
</feature>
<feature type="transmembrane region" description="Helical" evidence="1">
    <location>
        <begin position="118"/>
        <end position="140"/>
    </location>
</feature>
<proteinExistence type="predicted"/>
<keyword evidence="1" id="KW-0812">Transmembrane</keyword>
<dbReference type="GO" id="GO:0033596">
    <property type="term" value="C:TSC1-TSC2 complex"/>
    <property type="evidence" value="ECO:0007669"/>
    <property type="project" value="TreeGrafter"/>
</dbReference>
<evidence type="ECO:0000313" key="4">
    <source>
        <dbReference type="EMBL" id="ODV84973.1"/>
    </source>
</evidence>